<organism evidence="7 8">
    <name type="scientific">Helianthus annuus</name>
    <name type="common">Common sunflower</name>
    <dbReference type="NCBI Taxonomy" id="4232"/>
    <lineage>
        <taxon>Eukaryota</taxon>
        <taxon>Viridiplantae</taxon>
        <taxon>Streptophyta</taxon>
        <taxon>Embryophyta</taxon>
        <taxon>Tracheophyta</taxon>
        <taxon>Spermatophyta</taxon>
        <taxon>Magnoliopsida</taxon>
        <taxon>eudicotyledons</taxon>
        <taxon>Gunneridae</taxon>
        <taxon>Pentapetalae</taxon>
        <taxon>asterids</taxon>
        <taxon>campanulids</taxon>
        <taxon>Asterales</taxon>
        <taxon>Asteraceae</taxon>
        <taxon>Asteroideae</taxon>
        <taxon>Heliantheae alliance</taxon>
        <taxon>Heliantheae</taxon>
        <taxon>Helianthus</taxon>
    </lineage>
</organism>
<dbReference type="GO" id="GO:0003677">
    <property type="term" value="F:DNA binding"/>
    <property type="evidence" value="ECO:0007669"/>
    <property type="project" value="UniProtKB-KW"/>
</dbReference>
<sequence>MCPSSCVPLAAENEYWTNEAICMSLFNFKSGKPLPVNVTSDVNPYQHKPSDLSAGLWYLCSGVKTDAGYGFWQETEAACEIFSNSVILGLRTTLQFHEGRAPHGRKTDWVMQEYRITNKYDNDPMDLRALCRVFLVDENRPPSGHCSADINVIISIDFGQKAVSTSELVGKTVENKSGLSPMTRGSPVCFLENSSERDCILTGDYIELNDLVDPGSCSSSSSDSSGLTMTSEEYFDSMALFQELEDDMIDQEVKDSSGKLNPSAPAKSKEVVLHAATSVASPVNNKECKPPVKETSKAEKRTASTSNGVNITSSSSISENTSKEGNNEHVRRTKRRKIMKYLCFLAF</sequence>
<reference evidence="7" key="1">
    <citation type="journal article" date="2017" name="Nature">
        <title>The sunflower genome provides insights into oil metabolism, flowering and Asterid evolution.</title>
        <authorList>
            <person name="Badouin H."/>
            <person name="Gouzy J."/>
            <person name="Grassa C.J."/>
            <person name="Murat F."/>
            <person name="Staton S.E."/>
            <person name="Cottret L."/>
            <person name="Lelandais-Briere C."/>
            <person name="Owens G.L."/>
            <person name="Carrere S."/>
            <person name="Mayjonade B."/>
            <person name="Legrand L."/>
            <person name="Gill N."/>
            <person name="Kane N.C."/>
            <person name="Bowers J.E."/>
            <person name="Hubner S."/>
            <person name="Bellec A."/>
            <person name="Berard A."/>
            <person name="Berges H."/>
            <person name="Blanchet N."/>
            <person name="Boniface M.C."/>
            <person name="Brunel D."/>
            <person name="Catrice O."/>
            <person name="Chaidir N."/>
            <person name="Claudel C."/>
            <person name="Donnadieu C."/>
            <person name="Faraut T."/>
            <person name="Fievet G."/>
            <person name="Helmstetter N."/>
            <person name="King M."/>
            <person name="Knapp S.J."/>
            <person name="Lai Z."/>
            <person name="Le Paslier M.C."/>
            <person name="Lippi Y."/>
            <person name="Lorenzon L."/>
            <person name="Mandel J.R."/>
            <person name="Marage G."/>
            <person name="Marchand G."/>
            <person name="Marquand E."/>
            <person name="Bret-Mestries E."/>
            <person name="Morien E."/>
            <person name="Nambeesan S."/>
            <person name="Nguyen T."/>
            <person name="Pegot-Espagnet P."/>
            <person name="Pouilly N."/>
            <person name="Raftis F."/>
            <person name="Sallet E."/>
            <person name="Schiex T."/>
            <person name="Thomas J."/>
            <person name="Vandecasteele C."/>
            <person name="Vares D."/>
            <person name="Vear F."/>
            <person name="Vautrin S."/>
            <person name="Crespi M."/>
            <person name="Mangin B."/>
            <person name="Burke J.M."/>
            <person name="Salse J."/>
            <person name="Munos S."/>
            <person name="Vincourt P."/>
            <person name="Rieseberg L.H."/>
            <person name="Langlade N.B."/>
        </authorList>
    </citation>
    <scope>NUCLEOTIDE SEQUENCE</scope>
    <source>
        <tissue evidence="7">Leaves</tissue>
    </source>
</reference>
<dbReference type="OrthoDB" id="1625833at2759"/>
<protein>
    <submittedName>
        <fullName evidence="7">Transcription factor NAM family</fullName>
    </submittedName>
</protein>
<dbReference type="Gramene" id="mRNA:HanXRQr2_Chr04g0154191">
    <property type="protein sequence ID" value="mRNA:HanXRQr2_Chr04g0154191"/>
    <property type="gene ID" value="HanXRQr2_Chr04g0154191"/>
</dbReference>
<dbReference type="GO" id="GO:0006355">
    <property type="term" value="P:regulation of DNA-templated transcription"/>
    <property type="evidence" value="ECO:0007669"/>
    <property type="project" value="InterPro"/>
</dbReference>
<keyword evidence="1" id="KW-0805">Transcription regulation</keyword>
<accession>A0A9K3J6A0</accession>
<evidence type="ECO:0000256" key="4">
    <source>
        <dbReference type="ARBA" id="ARBA00023242"/>
    </source>
</evidence>
<proteinExistence type="predicted"/>
<gene>
    <name evidence="7" type="ORF">HanXRQr2_Chr04g0154191</name>
</gene>
<comment type="caution">
    <text evidence="7">The sequence shown here is derived from an EMBL/GenBank/DDBJ whole genome shotgun (WGS) entry which is preliminary data.</text>
</comment>
<keyword evidence="3" id="KW-0804">Transcription</keyword>
<feature type="domain" description="NAC" evidence="6">
    <location>
        <begin position="7"/>
        <end position="136"/>
    </location>
</feature>
<dbReference type="PANTHER" id="PTHR31719:SF43">
    <property type="entry name" value="NAC TRANSCRIPTION FACTOR 56"/>
    <property type="match status" value="1"/>
</dbReference>
<evidence type="ECO:0000256" key="2">
    <source>
        <dbReference type="ARBA" id="ARBA00023125"/>
    </source>
</evidence>
<keyword evidence="2" id="KW-0238">DNA-binding</keyword>
<evidence type="ECO:0000256" key="5">
    <source>
        <dbReference type="SAM" id="MobiDB-lite"/>
    </source>
</evidence>
<feature type="region of interest" description="Disordered" evidence="5">
    <location>
        <begin position="282"/>
        <end position="332"/>
    </location>
</feature>
<keyword evidence="8" id="KW-1185">Reference proteome</keyword>
<dbReference type="PANTHER" id="PTHR31719">
    <property type="entry name" value="NAC TRANSCRIPTION FACTOR 56"/>
    <property type="match status" value="1"/>
</dbReference>
<evidence type="ECO:0000256" key="3">
    <source>
        <dbReference type="ARBA" id="ARBA00023163"/>
    </source>
</evidence>
<evidence type="ECO:0000313" key="7">
    <source>
        <dbReference type="EMBL" id="KAF5809191.1"/>
    </source>
</evidence>
<dbReference type="InterPro" id="IPR036093">
    <property type="entry name" value="NAC_dom_sf"/>
</dbReference>
<feature type="compositionally biased region" description="Basic and acidic residues" evidence="5">
    <location>
        <begin position="321"/>
        <end position="330"/>
    </location>
</feature>
<dbReference type="Proteomes" id="UP000215914">
    <property type="component" value="Unassembled WGS sequence"/>
</dbReference>
<evidence type="ECO:0000313" key="8">
    <source>
        <dbReference type="Proteomes" id="UP000215914"/>
    </source>
</evidence>
<evidence type="ECO:0000256" key="1">
    <source>
        <dbReference type="ARBA" id="ARBA00023015"/>
    </source>
</evidence>
<evidence type="ECO:0000259" key="6">
    <source>
        <dbReference type="PROSITE" id="PS51005"/>
    </source>
</evidence>
<dbReference type="Pfam" id="PF02365">
    <property type="entry name" value="NAM"/>
    <property type="match status" value="1"/>
</dbReference>
<dbReference type="SUPFAM" id="SSF101941">
    <property type="entry name" value="NAC domain"/>
    <property type="match status" value="1"/>
</dbReference>
<feature type="compositionally biased region" description="Low complexity" evidence="5">
    <location>
        <begin position="304"/>
        <end position="320"/>
    </location>
</feature>
<name>A0A9K3J6A0_HELAN</name>
<dbReference type="InterPro" id="IPR003441">
    <property type="entry name" value="NAC-dom"/>
</dbReference>
<dbReference type="AlphaFoldDB" id="A0A9K3J6A0"/>
<feature type="compositionally biased region" description="Basic and acidic residues" evidence="5">
    <location>
        <begin position="286"/>
        <end position="302"/>
    </location>
</feature>
<dbReference type="PROSITE" id="PS51005">
    <property type="entry name" value="NAC"/>
    <property type="match status" value="1"/>
</dbReference>
<dbReference type="Gene3D" id="2.170.150.80">
    <property type="entry name" value="NAC domain"/>
    <property type="match status" value="1"/>
</dbReference>
<keyword evidence="4" id="KW-0539">Nucleus</keyword>
<reference evidence="7" key="2">
    <citation type="submission" date="2020-06" db="EMBL/GenBank/DDBJ databases">
        <title>Helianthus annuus Genome sequencing and assembly Release 2.</title>
        <authorList>
            <person name="Gouzy J."/>
            <person name="Langlade N."/>
            <person name="Munos S."/>
        </authorList>
    </citation>
    <scope>NUCLEOTIDE SEQUENCE</scope>
    <source>
        <tissue evidence="7">Leaves</tissue>
    </source>
</reference>
<dbReference type="EMBL" id="MNCJ02000319">
    <property type="protein sequence ID" value="KAF5809191.1"/>
    <property type="molecule type" value="Genomic_DNA"/>
</dbReference>